<dbReference type="Gene3D" id="3.40.390.10">
    <property type="entry name" value="Collagenase (Catalytic Domain)"/>
    <property type="match status" value="1"/>
</dbReference>
<evidence type="ECO:0000256" key="4">
    <source>
        <dbReference type="ARBA" id="ARBA00022729"/>
    </source>
</evidence>
<evidence type="ECO:0000313" key="12">
    <source>
        <dbReference type="Proteomes" id="UP000664132"/>
    </source>
</evidence>
<dbReference type="PANTHER" id="PTHR47466:SF1">
    <property type="entry name" value="METALLOPROTEASE MEP1 (AFU_ORTHOLOGUE AFUA_1G07730)-RELATED"/>
    <property type="match status" value="1"/>
</dbReference>
<evidence type="ECO:0000256" key="8">
    <source>
        <dbReference type="ARBA" id="ARBA00023157"/>
    </source>
</evidence>
<dbReference type="GO" id="GO:0046872">
    <property type="term" value="F:metal ion binding"/>
    <property type="evidence" value="ECO:0007669"/>
    <property type="project" value="UniProtKB-KW"/>
</dbReference>
<keyword evidence="7" id="KW-0482">Metalloprotease</keyword>
<evidence type="ECO:0000256" key="7">
    <source>
        <dbReference type="ARBA" id="ARBA00023049"/>
    </source>
</evidence>
<keyword evidence="3" id="KW-0479">Metal-binding</keyword>
<evidence type="ECO:0000256" key="5">
    <source>
        <dbReference type="ARBA" id="ARBA00022801"/>
    </source>
</evidence>
<comment type="caution">
    <text evidence="11">The sequence shown here is derived from an EMBL/GenBank/DDBJ whole genome shotgun (WGS) entry which is preliminary data.</text>
</comment>
<accession>A0A8H7W940</accession>
<evidence type="ECO:0000256" key="3">
    <source>
        <dbReference type="ARBA" id="ARBA00022723"/>
    </source>
</evidence>
<dbReference type="PANTHER" id="PTHR47466">
    <property type="match status" value="1"/>
</dbReference>
<dbReference type="CDD" id="cd04275">
    <property type="entry name" value="ZnMc_pappalysin_like"/>
    <property type="match status" value="1"/>
</dbReference>
<reference evidence="11" key="1">
    <citation type="submission" date="2021-02" db="EMBL/GenBank/DDBJ databases">
        <title>Genome sequence Cadophora malorum strain M34.</title>
        <authorList>
            <person name="Stefanovic E."/>
            <person name="Vu D."/>
            <person name="Scully C."/>
            <person name="Dijksterhuis J."/>
            <person name="Roader J."/>
            <person name="Houbraken J."/>
        </authorList>
    </citation>
    <scope>NUCLEOTIDE SEQUENCE</scope>
    <source>
        <strain evidence="11">M34</strain>
    </source>
</reference>
<proteinExistence type="inferred from homology"/>
<dbReference type="InterPro" id="IPR008754">
    <property type="entry name" value="Peptidase_M43"/>
</dbReference>
<keyword evidence="6" id="KW-0862">Zinc</keyword>
<evidence type="ECO:0000256" key="1">
    <source>
        <dbReference type="ARBA" id="ARBA00008721"/>
    </source>
</evidence>
<feature type="domain" description="Peptidase M43 pregnancy-associated plasma-A" evidence="10">
    <location>
        <begin position="160"/>
        <end position="298"/>
    </location>
</feature>
<evidence type="ECO:0000259" key="10">
    <source>
        <dbReference type="Pfam" id="PF05572"/>
    </source>
</evidence>
<feature type="chain" id="PRO_5034852768" description="Peptidase M43 pregnancy-associated plasma-A domain-containing protein" evidence="9">
    <location>
        <begin position="21"/>
        <end position="376"/>
    </location>
</feature>
<evidence type="ECO:0000256" key="2">
    <source>
        <dbReference type="ARBA" id="ARBA00022670"/>
    </source>
</evidence>
<evidence type="ECO:0000313" key="11">
    <source>
        <dbReference type="EMBL" id="KAG4416893.1"/>
    </source>
</evidence>
<organism evidence="11 12">
    <name type="scientific">Cadophora malorum</name>
    <dbReference type="NCBI Taxonomy" id="108018"/>
    <lineage>
        <taxon>Eukaryota</taxon>
        <taxon>Fungi</taxon>
        <taxon>Dikarya</taxon>
        <taxon>Ascomycota</taxon>
        <taxon>Pezizomycotina</taxon>
        <taxon>Leotiomycetes</taxon>
        <taxon>Helotiales</taxon>
        <taxon>Ploettnerulaceae</taxon>
        <taxon>Cadophora</taxon>
    </lineage>
</organism>
<evidence type="ECO:0000256" key="6">
    <source>
        <dbReference type="ARBA" id="ARBA00022833"/>
    </source>
</evidence>
<keyword evidence="2" id="KW-0645">Protease</keyword>
<keyword evidence="8" id="KW-1015">Disulfide bond</keyword>
<keyword evidence="12" id="KW-1185">Reference proteome</keyword>
<keyword evidence="5" id="KW-0378">Hydrolase</keyword>
<dbReference type="EMBL" id="JAFJYH010000171">
    <property type="protein sequence ID" value="KAG4416893.1"/>
    <property type="molecule type" value="Genomic_DNA"/>
</dbReference>
<sequence>MVRLNPLSAALASLLPFVAAHPFDLWTRDDFRGECGTVTTAEDLAAIAAVAGQGSSSFSSVSAKGFSAAAVPSYSIEPWLLGDITVKTWMHVVAVNQTVEGGWIPDDQLAAQFAVLNENFAPNHVQFVLEGITRTVNVAWSTDVTGAELQMKSALRKGDYKTLNLYFTTFLRGNALGYAYYPTTTTVGSRAFNLSGATNRFDTVPGGTATNYNLGKTVTHEVGHWMGLAHTFDGYSCDGPGDYIADTAVHSAPTRGCPIGLDTCIDEEGPDPIHNYMDYSYDACYEEFTALQTKRMFDMWNMYRQPRGCSADNCLRALRSTSVPGRLEESQEFCGDFTMFLVKEVSLVKPYAASACSGNVISRVSSACSCLPTPTA</sequence>
<dbReference type="GO" id="GO:0008237">
    <property type="term" value="F:metallopeptidase activity"/>
    <property type="evidence" value="ECO:0007669"/>
    <property type="project" value="UniProtKB-KW"/>
</dbReference>
<protein>
    <recommendedName>
        <fullName evidence="10">Peptidase M43 pregnancy-associated plasma-A domain-containing protein</fullName>
    </recommendedName>
</protein>
<comment type="similarity">
    <text evidence="1">Belongs to the peptidase M43B family.</text>
</comment>
<dbReference type="OrthoDB" id="536211at2759"/>
<dbReference type="AlphaFoldDB" id="A0A8H7W940"/>
<dbReference type="Proteomes" id="UP000664132">
    <property type="component" value="Unassembled WGS sequence"/>
</dbReference>
<dbReference type="InterPro" id="IPR024079">
    <property type="entry name" value="MetalloPept_cat_dom_sf"/>
</dbReference>
<dbReference type="GO" id="GO:0006508">
    <property type="term" value="P:proteolysis"/>
    <property type="evidence" value="ECO:0007669"/>
    <property type="project" value="UniProtKB-KW"/>
</dbReference>
<evidence type="ECO:0000256" key="9">
    <source>
        <dbReference type="SAM" id="SignalP"/>
    </source>
</evidence>
<name>A0A8H7W940_9HELO</name>
<dbReference type="Pfam" id="PF05572">
    <property type="entry name" value="Peptidase_M43"/>
    <property type="match status" value="1"/>
</dbReference>
<dbReference type="SUPFAM" id="SSF55486">
    <property type="entry name" value="Metalloproteases ('zincins'), catalytic domain"/>
    <property type="match status" value="1"/>
</dbReference>
<feature type="signal peptide" evidence="9">
    <location>
        <begin position="1"/>
        <end position="20"/>
    </location>
</feature>
<keyword evidence="4 9" id="KW-0732">Signal</keyword>
<gene>
    <name evidence="11" type="ORF">IFR04_009971</name>
</gene>